<name>A0A645G9S9_9ZZZZ</name>
<reference evidence="1" key="1">
    <citation type="submission" date="2019-08" db="EMBL/GenBank/DDBJ databases">
        <authorList>
            <person name="Kucharzyk K."/>
            <person name="Murdoch R.W."/>
            <person name="Higgins S."/>
            <person name="Loffler F."/>
        </authorList>
    </citation>
    <scope>NUCLEOTIDE SEQUENCE</scope>
</reference>
<dbReference type="PANTHER" id="PTHR43238">
    <property type="entry name" value="GDP-L-FUCOSE SYNTHASE"/>
    <property type="match status" value="1"/>
</dbReference>
<dbReference type="AlphaFoldDB" id="A0A645G9S9"/>
<proteinExistence type="predicted"/>
<organism evidence="1">
    <name type="scientific">bioreactor metagenome</name>
    <dbReference type="NCBI Taxonomy" id="1076179"/>
    <lineage>
        <taxon>unclassified sequences</taxon>
        <taxon>metagenomes</taxon>
        <taxon>ecological metagenomes</taxon>
    </lineage>
</organism>
<dbReference type="Gene3D" id="3.40.50.720">
    <property type="entry name" value="NAD(P)-binding Rossmann-like Domain"/>
    <property type="match status" value="1"/>
</dbReference>
<protein>
    <submittedName>
        <fullName evidence="1">GDP-L-fucose synthase</fullName>
        <ecNumber evidence="1">1.1.1.271</ecNumber>
    </submittedName>
</protein>
<gene>
    <name evidence="1" type="primary">fcl_23</name>
    <name evidence="1" type="ORF">SDC9_170164</name>
</gene>
<dbReference type="GO" id="GO:0050577">
    <property type="term" value="F:GDP-L-fucose synthase activity"/>
    <property type="evidence" value="ECO:0007669"/>
    <property type="project" value="UniProtKB-EC"/>
</dbReference>
<dbReference type="InterPro" id="IPR036291">
    <property type="entry name" value="NAD(P)-bd_dom_sf"/>
</dbReference>
<sequence>MGNYNDAEIINIGTGSDITIRQLAELMAEVTGFRGKIEFDVSKPDGTPIKLLDVLKINNLGWRAGTGLRSGIETTYNWFKERYCFMEG</sequence>
<dbReference type="EMBL" id="VSSQ01071097">
    <property type="protein sequence ID" value="MPN22780.1"/>
    <property type="molecule type" value="Genomic_DNA"/>
</dbReference>
<dbReference type="EC" id="1.1.1.271" evidence="1"/>
<keyword evidence="1" id="KW-0560">Oxidoreductase</keyword>
<dbReference type="Gene3D" id="3.90.25.10">
    <property type="entry name" value="UDP-galactose 4-epimerase, domain 1"/>
    <property type="match status" value="1"/>
</dbReference>
<accession>A0A645G9S9</accession>
<comment type="caution">
    <text evidence="1">The sequence shown here is derived from an EMBL/GenBank/DDBJ whole genome shotgun (WGS) entry which is preliminary data.</text>
</comment>
<dbReference type="SUPFAM" id="SSF51735">
    <property type="entry name" value="NAD(P)-binding Rossmann-fold domains"/>
    <property type="match status" value="1"/>
</dbReference>
<dbReference type="PANTHER" id="PTHR43238:SF1">
    <property type="entry name" value="GDP-L-FUCOSE SYNTHASE"/>
    <property type="match status" value="1"/>
</dbReference>
<evidence type="ECO:0000313" key="1">
    <source>
        <dbReference type="EMBL" id="MPN22780.1"/>
    </source>
</evidence>